<feature type="region of interest" description="Disordered" evidence="1">
    <location>
        <begin position="395"/>
        <end position="446"/>
    </location>
</feature>
<feature type="compositionally biased region" description="Basic and acidic residues" evidence="1">
    <location>
        <begin position="432"/>
        <end position="445"/>
    </location>
</feature>
<sequence length="586" mass="66075">MGEATGEPRVASRSWSCSLSYLPGLADQLTVIRKESAREGGCLGGKTHQIFQRLVLPSSLKFWTCGQPSLGSRDMVPRTKAVRVFLACRRAIFRSGFRLDRGKSWRSESCMSCLNMSSVLKLWTCGSTHCESEKLCARARHPRVENYEIFSIVLFHSSVFACMVDLVPDVGFRPSWCRRKACVTYFSKVLDLHRGEFGFARYDPTNGGCWSVSHAGGSFSDRDSGLTGGALDDPRVACWGGQPNSAFGPVNTSVKPWSTLVKVGQTSPNSGKCAPGLVLKRIRSQSVDTLMGTKVGLALKILYKFQMGQLQDQEPRRSRKQCKDWCNPLGMKLHIMMSHKGDSSPKGKADNSSFVLQAMQQQFEQLNFVLGEVRDRMDLQDVVIRNLQGGRDMRRREPRVENEYENEGDGEDEEDLASEVGSGRHRRFRRERGHEGNRGGRDGLDRNLGSIKMKIPSFQGRTDLEVYLEWEKKIDLVFDCHHYSKEKKVKLAHYVEIEDMVHMAMKVERQLKRKGTARRVMIMCDNGEVMTESEDDSDGMPELVDASDDDGVVYPVTGESLVARRALNTHIKVDDAEQQRENIFLY</sequence>
<dbReference type="PANTHER" id="PTHR35046:SF9">
    <property type="entry name" value="RNA-DIRECTED DNA POLYMERASE"/>
    <property type="match status" value="1"/>
</dbReference>
<proteinExistence type="predicted"/>
<dbReference type="AlphaFoldDB" id="A0A2N9F3R7"/>
<organism evidence="2">
    <name type="scientific">Fagus sylvatica</name>
    <name type="common">Beechnut</name>
    <dbReference type="NCBI Taxonomy" id="28930"/>
    <lineage>
        <taxon>Eukaryota</taxon>
        <taxon>Viridiplantae</taxon>
        <taxon>Streptophyta</taxon>
        <taxon>Embryophyta</taxon>
        <taxon>Tracheophyta</taxon>
        <taxon>Spermatophyta</taxon>
        <taxon>Magnoliopsida</taxon>
        <taxon>eudicotyledons</taxon>
        <taxon>Gunneridae</taxon>
        <taxon>Pentapetalae</taxon>
        <taxon>rosids</taxon>
        <taxon>fabids</taxon>
        <taxon>Fagales</taxon>
        <taxon>Fagaceae</taxon>
        <taxon>Fagus</taxon>
    </lineage>
</organism>
<protein>
    <submittedName>
        <fullName evidence="2">Uncharacterized protein</fullName>
    </submittedName>
</protein>
<evidence type="ECO:0000313" key="2">
    <source>
        <dbReference type="EMBL" id="SPC85607.1"/>
    </source>
</evidence>
<gene>
    <name evidence="2" type="ORF">FSB_LOCUS13489</name>
</gene>
<dbReference type="EMBL" id="OIVN01000790">
    <property type="protein sequence ID" value="SPC85607.1"/>
    <property type="molecule type" value="Genomic_DNA"/>
</dbReference>
<accession>A0A2N9F3R7</accession>
<name>A0A2N9F3R7_FAGSY</name>
<feature type="compositionally biased region" description="Acidic residues" evidence="1">
    <location>
        <begin position="403"/>
        <end position="417"/>
    </location>
</feature>
<reference evidence="2" key="1">
    <citation type="submission" date="2018-02" db="EMBL/GenBank/DDBJ databases">
        <authorList>
            <person name="Cohen D.B."/>
            <person name="Kent A.D."/>
        </authorList>
    </citation>
    <scope>NUCLEOTIDE SEQUENCE</scope>
</reference>
<evidence type="ECO:0000256" key="1">
    <source>
        <dbReference type="SAM" id="MobiDB-lite"/>
    </source>
</evidence>
<dbReference type="PANTHER" id="PTHR35046">
    <property type="entry name" value="ZINC KNUCKLE (CCHC-TYPE) FAMILY PROTEIN"/>
    <property type="match status" value="1"/>
</dbReference>